<dbReference type="RefSeq" id="WP_089836994.1">
    <property type="nucleotide sequence ID" value="NZ_FOZL01000001.1"/>
</dbReference>
<protein>
    <submittedName>
        <fullName evidence="2">Uncharacterized protein</fullName>
    </submittedName>
</protein>
<gene>
    <name evidence="2" type="ORF">SAMN05421771_0903</name>
</gene>
<proteinExistence type="predicted"/>
<name>A0A1I6LLA5_9BACT</name>
<keyword evidence="1" id="KW-1133">Transmembrane helix</keyword>
<accession>A0A1I6LLA5</accession>
<feature type="transmembrane region" description="Helical" evidence="1">
    <location>
        <begin position="45"/>
        <end position="62"/>
    </location>
</feature>
<dbReference type="STRING" id="474950.SAMN05421771_0903"/>
<keyword evidence="3" id="KW-1185">Reference proteome</keyword>
<evidence type="ECO:0000256" key="1">
    <source>
        <dbReference type="SAM" id="Phobius"/>
    </source>
</evidence>
<organism evidence="2 3">
    <name type="scientific">Granulicella pectinivorans</name>
    <dbReference type="NCBI Taxonomy" id="474950"/>
    <lineage>
        <taxon>Bacteria</taxon>
        <taxon>Pseudomonadati</taxon>
        <taxon>Acidobacteriota</taxon>
        <taxon>Terriglobia</taxon>
        <taxon>Terriglobales</taxon>
        <taxon>Acidobacteriaceae</taxon>
        <taxon>Granulicella</taxon>
    </lineage>
</organism>
<evidence type="ECO:0000313" key="2">
    <source>
        <dbReference type="EMBL" id="SFS04347.1"/>
    </source>
</evidence>
<keyword evidence="1" id="KW-0472">Membrane</keyword>
<dbReference type="OrthoDB" id="116429at2"/>
<dbReference type="AlphaFoldDB" id="A0A1I6LLA5"/>
<dbReference type="Proteomes" id="UP000199024">
    <property type="component" value="Unassembled WGS sequence"/>
</dbReference>
<keyword evidence="1" id="KW-0812">Transmembrane</keyword>
<dbReference type="EMBL" id="FOZL01000001">
    <property type="protein sequence ID" value="SFS04347.1"/>
    <property type="molecule type" value="Genomic_DNA"/>
</dbReference>
<reference evidence="2 3" key="1">
    <citation type="submission" date="2016-10" db="EMBL/GenBank/DDBJ databases">
        <authorList>
            <person name="de Groot N.N."/>
        </authorList>
    </citation>
    <scope>NUCLEOTIDE SEQUENCE [LARGE SCALE GENOMIC DNA]</scope>
    <source>
        <strain evidence="2 3">DSM 21001</strain>
    </source>
</reference>
<evidence type="ECO:0000313" key="3">
    <source>
        <dbReference type="Proteomes" id="UP000199024"/>
    </source>
</evidence>
<sequence length="238" mass="26270">MTTPPPNPIDLPAVVAVTANPPAEPEKPMLDVHPPHAPVHGIKDFLLHILTITIGLLIALGLEAGVEYLHHRHIVAEARENIRHEIEANHEQMAKNVTSIQEDAGRIDTNIETIRRMRAAPKDFHGHLAYTMSWSSFNDSAWRSARDMGALTYMPYDEVQGYSDLYGQQQIVNDAAVKLYTSQSLVVAPMIMAKGADAIPPDLSTTMLLDTAKTALSIEILKQMMQSLDGSYTEALKK</sequence>